<dbReference type="HAMAP" id="MF_01440">
    <property type="entry name" value="CheD"/>
    <property type="match status" value="1"/>
</dbReference>
<reference evidence="4 5" key="1">
    <citation type="submission" date="2017-06" db="EMBL/GenBank/DDBJ databases">
        <title>Draft Genome Sequence of Natranaerobius trueperi halophilic, alkalithermophilic bacteria from soda lakes.</title>
        <authorList>
            <person name="Zhao B."/>
        </authorList>
    </citation>
    <scope>NUCLEOTIDE SEQUENCE [LARGE SCALE GENOMIC DNA]</scope>
    <source>
        <strain evidence="4 5">DSM 18760</strain>
    </source>
</reference>
<dbReference type="Proteomes" id="UP000214588">
    <property type="component" value="Unassembled WGS sequence"/>
</dbReference>
<dbReference type="PANTHER" id="PTHR35147:SF1">
    <property type="entry name" value="CHEMORECEPTOR GLUTAMINE DEAMIDASE CHED-RELATED"/>
    <property type="match status" value="1"/>
</dbReference>
<dbReference type="SUPFAM" id="SSF64438">
    <property type="entry name" value="CNF1/YfiH-like putative cysteine hydrolases"/>
    <property type="match status" value="1"/>
</dbReference>
<dbReference type="InterPro" id="IPR005659">
    <property type="entry name" value="Chemorcpt_Glu_NH3ase_CheD"/>
</dbReference>
<protein>
    <recommendedName>
        <fullName evidence="3">Probable chemoreceptor glutamine deamidase CheD</fullName>
        <ecNumber evidence="3">3.5.1.44</ecNumber>
    </recommendedName>
</protein>
<organism evidence="4 5">
    <name type="scientific">Natranaerobius trueperi</name>
    <dbReference type="NCBI Taxonomy" id="759412"/>
    <lineage>
        <taxon>Bacteria</taxon>
        <taxon>Bacillati</taxon>
        <taxon>Bacillota</taxon>
        <taxon>Clostridia</taxon>
        <taxon>Natranaerobiales</taxon>
        <taxon>Natranaerobiaceae</taxon>
        <taxon>Natranaerobius</taxon>
    </lineage>
</organism>
<dbReference type="GO" id="GO:0006935">
    <property type="term" value="P:chemotaxis"/>
    <property type="evidence" value="ECO:0007669"/>
    <property type="project" value="UniProtKB-UniRule"/>
</dbReference>
<dbReference type="AlphaFoldDB" id="A0A226BYZ9"/>
<name>A0A226BYZ9_9FIRM</name>
<dbReference type="PANTHER" id="PTHR35147">
    <property type="entry name" value="CHEMORECEPTOR GLUTAMINE DEAMIDASE CHED-RELATED"/>
    <property type="match status" value="1"/>
</dbReference>
<gene>
    <name evidence="3" type="primary">cheD</name>
    <name evidence="4" type="ORF">CDO51_04135</name>
</gene>
<dbReference type="EMBL" id="NIQC01000006">
    <property type="protein sequence ID" value="OWZ84253.1"/>
    <property type="molecule type" value="Genomic_DNA"/>
</dbReference>
<dbReference type="Gene3D" id="3.30.1330.200">
    <property type="match status" value="1"/>
</dbReference>
<evidence type="ECO:0000313" key="5">
    <source>
        <dbReference type="Proteomes" id="UP000214588"/>
    </source>
</evidence>
<proteinExistence type="inferred from homology"/>
<comment type="caution">
    <text evidence="4">The sequence shown here is derived from an EMBL/GenBank/DDBJ whole genome shotgun (WGS) entry which is preliminary data.</text>
</comment>
<comment type="function">
    <text evidence="3">Probably deamidates glutamine residues to glutamate on methyl-accepting chemotaxis receptors (MCPs), playing an important role in chemotaxis.</text>
</comment>
<dbReference type="Pfam" id="PF03975">
    <property type="entry name" value="CheD"/>
    <property type="match status" value="1"/>
</dbReference>
<keyword evidence="1 3" id="KW-0145">Chemotaxis</keyword>
<sequence length="159" mass="17300">MEILKVGIADMRVSTNDSIIRTSGLGSCVGITLYDVTVNVGGMVHIMLPESPNKRTFKRAKYADTGIIDLIEEIEKKGGKKRKLVSKIAGGAQMFKFSGGSELLKIGERNIKAVKTILNDLNIELLAEDVGGNYGRTIDLYCNTGRLLIKTVNQGVKEV</sequence>
<keyword evidence="5" id="KW-1185">Reference proteome</keyword>
<dbReference type="CDD" id="cd16352">
    <property type="entry name" value="CheD"/>
    <property type="match status" value="1"/>
</dbReference>
<comment type="similarity">
    <text evidence="3">Belongs to the CheD family.</text>
</comment>
<dbReference type="EC" id="3.5.1.44" evidence="3"/>
<dbReference type="RefSeq" id="WP_089023038.1">
    <property type="nucleotide sequence ID" value="NZ_NIQC01000006.1"/>
</dbReference>
<evidence type="ECO:0000313" key="4">
    <source>
        <dbReference type="EMBL" id="OWZ84253.1"/>
    </source>
</evidence>
<accession>A0A226BYZ9</accession>
<comment type="catalytic activity">
    <reaction evidence="3">
        <text>L-glutaminyl-[protein] + H2O = L-glutamyl-[protein] + NH4(+)</text>
        <dbReference type="Rhea" id="RHEA:16441"/>
        <dbReference type="Rhea" id="RHEA-COMP:10207"/>
        <dbReference type="Rhea" id="RHEA-COMP:10208"/>
        <dbReference type="ChEBI" id="CHEBI:15377"/>
        <dbReference type="ChEBI" id="CHEBI:28938"/>
        <dbReference type="ChEBI" id="CHEBI:29973"/>
        <dbReference type="ChEBI" id="CHEBI:30011"/>
        <dbReference type="EC" id="3.5.1.44"/>
    </reaction>
</comment>
<dbReference type="InterPro" id="IPR038592">
    <property type="entry name" value="CheD-like_sf"/>
</dbReference>
<evidence type="ECO:0000256" key="2">
    <source>
        <dbReference type="ARBA" id="ARBA00022801"/>
    </source>
</evidence>
<evidence type="ECO:0000256" key="3">
    <source>
        <dbReference type="HAMAP-Rule" id="MF_01440"/>
    </source>
</evidence>
<dbReference type="GO" id="GO:0050568">
    <property type="term" value="F:protein-glutamine glutaminase activity"/>
    <property type="evidence" value="ECO:0007669"/>
    <property type="project" value="UniProtKB-UniRule"/>
</dbReference>
<dbReference type="InterPro" id="IPR011324">
    <property type="entry name" value="Cytotoxic_necrot_fac-like_cat"/>
</dbReference>
<evidence type="ECO:0000256" key="1">
    <source>
        <dbReference type="ARBA" id="ARBA00022500"/>
    </source>
</evidence>
<dbReference type="OrthoDB" id="9807202at2"/>
<keyword evidence="2 3" id="KW-0378">Hydrolase</keyword>